<organism evidence="14 15">
    <name type="scientific">Aphis glycines</name>
    <name type="common">Soybean aphid</name>
    <dbReference type="NCBI Taxonomy" id="307491"/>
    <lineage>
        <taxon>Eukaryota</taxon>
        <taxon>Metazoa</taxon>
        <taxon>Ecdysozoa</taxon>
        <taxon>Arthropoda</taxon>
        <taxon>Hexapoda</taxon>
        <taxon>Insecta</taxon>
        <taxon>Pterygota</taxon>
        <taxon>Neoptera</taxon>
        <taxon>Paraneoptera</taxon>
        <taxon>Hemiptera</taxon>
        <taxon>Sternorrhyncha</taxon>
        <taxon>Aphidomorpha</taxon>
        <taxon>Aphidoidea</taxon>
        <taxon>Aphididae</taxon>
        <taxon>Aphidini</taxon>
        <taxon>Aphis</taxon>
        <taxon>Aphis</taxon>
    </lineage>
</organism>
<comment type="similarity">
    <text evidence="1 10">Belongs to the peroxin-14 family.</text>
</comment>
<dbReference type="GO" id="GO:1990429">
    <property type="term" value="C:peroxisomal importomer complex"/>
    <property type="evidence" value="ECO:0007669"/>
    <property type="project" value="TreeGrafter"/>
</dbReference>
<dbReference type="Pfam" id="PF04695">
    <property type="entry name" value="Pex14_N"/>
    <property type="match status" value="1"/>
</dbReference>
<evidence type="ECO:0000256" key="6">
    <source>
        <dbReference type="ARBA" id="ARBA00023140"/>
    </source>
</evidence>
<feature type="compositionally biased region" description="Basic and acidic residues" evidence="11">
    <location>
        <begin position="1"/>
        <end position="10"/>
    </location>
</feature>
<name>A0A6G0U2E0_APHGL</name>
<keyword evidence="12" id="KW-1133">Transmembrane helix</keyword>
<evidence type="ECO:0000313" key="15">
    <source>
        <dbReference type="Proteomes" id="UP000475862"/>
    </source>
</evidence>
<evidence type="ECO:0000256" key="2">
    <source>
        <dbReference type="ARBA" id="ARBA00022448"/>
    </source>
</evidence>
<evidence type="ECO:0000256" key="5">
    <source>
        <dbReference type="ARBA" id="ARBA00023136"/>
    </source>
</evidence>
<dbReference type="AlphaFoldDB" id="A0A6G0U2E0"/>
<feature type="region of interest" description="Disordered" evidence="11">
    <location>
        <begin position="1"/>
        <end position="46"/>
    </location>
</feature>
<evidence type="ECO:0000313" key="14">
    <source>
        <dbReference type="EMBL" id="KAE9543265.1"/>
    </source>
</evidence>
<feature type="compositionally biased region" description="Polar residues" evidence="11">
    <location>
        <begin position="267"/>
        <end position="276"/>
    </location>
</feature>
<comment type="function">
    <text evidence="10">Component of the PEX13-PEX14 docking complex, a translocon channel that specifically mediates the import of peroxisomal cargo proteins bound to PEX5 receptor. The PEX13-PEX14 docking complex forms a large import pore which can be opened to a diameter of about 9 nm. Mechanistically, PEX5 receptor along with cargo proteins associates with the PEX14 subunit of the PEX13-PEX14 docking complex in the cytosol, leading to the insertion of the receptor into the organelle membrane with the concomitant translocation of the cargo into the peroxisome matrix.</text>
</comment>
<evidence type="ECO:0000256" key="8">
    <source>
        <dbReference type="ARBA" id="ARBA00029691"/>
    </source>
</evidence>
<reference evidence="14 15" key="1">
    <citation type="submission" date="2019-08" db="EMBL/GenBank/DDBJ databases">
        <title>The genome of the soybean aphid Biotype 1, its phylome, world population structure and adaptation to the North American continent.</title>
        <authorList>
            <person name="Giordano R."/>
            <person name="Donthu R.K."/>
            <person name="Hernandez A.G."/>
            <person name="Wright C.L."/>
            <person name="Zimin A.V."/>
        </authorList>
    </citation>
    <scope>NUCLEOTIDE SEQUENCE [LARGE SCALE GENOMIC DNA]</scope>
    <source>
        <tissue evidence="14">Whole aphids</tissue>
    </source>
</reference>
<dbReference type="OrthoDB" id="441517at2759"/>
<sequence>MSGNDDKVNSDDNSVAVNAVSNFGNDSTKPKTITDNMPKSTPNNLVNNSKMYEFHEARKDMVSKATAFLVDEKVQKTPFEKQVNFLRKKGLTDYEIQVAMQRAAVICNDNSNKQNGGIPVSPVHYNLSNDPGVIQTSFESQSWYSRLFGPIAFAAAVVYIGYTLYKKYIEKWLFGAQKSPLENRLEALELSIQRCLVMLEEKNNSYQSSNTCLEQQYEFNNKVRAELKSIKSLLLNRFQFPPAPVSSSIPEWQLLKNTKPKEEDQNKINSSDIPNSLQTTQKNVFNETQKSLVVGSQSNGLIDDSDKFKDCMTINSASTKISLSPSPNQSLIKSEDNKNKGKHIENNAGSGFFGYVFAMPSSPLNSPSPHPQQPKALRNVESG</sequence>
<comment type="caution">
    <text evidence="14">The sequence shown here is derived from an EMBL/GenBank/DDBJ whole genome shotgun (WGS) entry which is preliminary data.</text>
</comment>
<feature type="compositionally biased region" description="Polar residues" evidence="11">
    <location>
        <begin position="319"/>
        <end position="332"/>
    </location>
</feature>
<dbReference type="Gene3D" id="1.10.10.10">
    <property type="entry name" value="Winged helix-like DNA-binding domain superfamily/Winged helix DNA-binding domain"/>
    <property type="match status" value="1"/>
</dbReference>
<dbReference type="InterPro" id="IPR006785">
    <property type="entry name" value="Pex14_N"/>
</dbReference>
<dbReference type="PANTHER" id="PTHR23058">
    <property type="entry name" value="PEROXISOMAL MEMBRANE PROTEIN PEX14"/>
    <property type="match status" value="1"/>
</dbReference>
<feature type="region of interest" description="Disordered" evidence="11">
    <location>
        <begin position="257"/>
        <end position="276"/>
    </location>
</feature>
<dbReference type="InterPro" id="IPR036388">
    <property type="entry name" value="WH-like_DNA-bd_sf"/>
</dbReference>
<feature type="compositionally biased region" description="Polar residues" evidence="11">
    <location>
        <begin position="26"/>
        <end position="46"/>
    </location>
</feature>
<evidence type="ECO:0000259" key="13">
    <source>
        <dbReference type="Pfam" id="PF04695"/>
    </source>
</evidence>
<dbReference type="Proteomes" id="UP000475862">
    <property type="component" value="Unassembled WGS sequence"/>
</dbReference>
<keyword evidence="5 10" id="KW-0472">Membrane</keyword>
<dbReference type="PANTHER" id="PTHR23058:SF0">
    <property type="entry name" value="PEROXISOMAL MEMBRANE PROTEIN PEX14"/>
    <property type="match status" value="1"/>
</dbReference>
<evidence type="ECO:0000256" key="12">
    <source>
        <dbReference type="SAM" id="Phobius"/>
    </source>
</evidence>
<keyword evidence="15" id="KW-1185">Reference proteome</keyword>
<evidence type="ECO:0000256" key="1">
    <source>
        <dbReference type="ARBA" id="ARBA00005443"/>
    </source>
</evidence>
<feature type="region of interest" description="Disordered" evidence="11">
    <location>
        <begin position="360"/>
        <end position="383"/>
    </location>
</feature>
<proteinExistence type="inferred from homology"/>
<evidence type="ECO:0000256" key="10">
    <source>
        <dbReference type="RuleBase" id="RU367032"/>
    </source>
</evidence>
<protein>
    <recommendedName>
        <fullName evidence="7 10">Peroxisomal membrane protein PEX14</fullName>
    </recommendedName>
    <alternativeName>
        <fullName evidence="8 10">Peroxin-14</fullName>
    </alternativeName>
</protein>
<dbReference type="GO" id="GO:0005102">
    <property type="term" value="F:signaling receptor binding"/>
    <property type="evidence" value="ECO:0007669"/>
    <property type="project" value="TreeGrafter"/>
</dbReference>
<feature type="compositionally biased region" description="Basic and acidic residues" evidence="11">
    <location>
        <begin position="333"/>
        <end position="345"/>
    </location>
</feature>
<dbReference type="GO" id="GO:0016560">
    <property type="term" value="P:protein import into peroxisome matrix, docking"/>
    <property type="evidence" value="ECO:0007669"/>
    <property type="project" value="UniProtKB-UniRule"/>
</dbReference>
<dbReference type="EMBL" id="VYZN01000009">
    <property type="protein sequence ID" value="KAE9543265.1"/>
    <property type="molecule type" value="Genomic_DNA"/>
</dbReference>
<feature type="compositionally biased region" description="Low complexity" evidence="11">
    <location>
        <begin position="11"/>
        <end position="25"/>
    </location>
</feature>
<keyword evidence="4" id="KW-0811">Translocation</keyword>
<feature type="transmembrane region" description="Helical" evidence="12">
    <location>
        <begin position="143"/>
        <end position="165"/>
    </location>
</feature>
<evidence type="ECO:0000256" key="11">
    <source>
        <dbReference type="SAM" id="MobiDB-lite"/>
    </source>
</evidence>
<keyword evidence="3 10" id="KW-0653">Protein transport</keyword>
<feature type="domain" description="Peroxisome membrane anchor protein Pex14p N-terminal" evidence="13">
    <location>
        <begin position="58"/>
        <end position="102"/>
    </location>
</feature>
<evidence type="ECO:0000256" key="7">
    <source>
        <dbReference type="ARBA" id="ARBA00029502"/>
    </source>
</evidence>
<keyword evidence="6 10" id="KW-0576">Peroxisome</keyword>
<gene>
    <name evidence="14" type="ORF">AGLY_003176</name>
</gene>
<feature type="region of interest" description="Disordered" evidence="11">
    <location>
        <begin position="319"/>
        <end position="345"/>
    </location>
</feature>
<dbReference type="GO" id="GO:0005778">
    <property type="term" value="C:peroxisomal membrane"/>
    <property type="evidence" value="ECO:0007669"/>
    <property type="project" value="UniProtKB-SubCell"/>
</dbReference>
<evidence type="ECO:0000256" key="4">
    <source>
        <dbReference type="ARBA" id="ARBA00023010"/>
    </source>
</evidence>
<dbReference type="InterPro" id="IPR025655">
    <property type="entry name" value="PEX14"/>
</dbReference>
<keyword evidence="2 10" id="KW-0813">Transport</keyword>
<evidence type="ECO:0000256" key="9">
    <source>
        <dbReference type="ARBA" id="ARBA00046271"/>
    </source>
</evidence>
<evidence type="ECO:0000256" key="3">
    <source>
        <dbReference type="ARBA" id="ARBA00022927"/>
    </source>
</evidence>
<accession>A0A6G0U2E0</accession>
<comment type="subcellular location">
    <subcellularLocation>
        <location evidence="9 10">Peroxisome membrane</location>
    </subcellularLocation>
</comment>
<keyword evidence="12" id="KW-0812">Transmembrane</keyword>